<dbReference type="Gene3D" id="3.40.720.10">
    <property type="entry name" value="Alkaline Phosphatase, subunit A"/>
    <property type="match status" value="1"/>
</dbReference>
<dbReference type="GO" id="GO:0004065">
    <property type="term" value="F:arylsulfatase activity"/>
    <property type="evidence" value="ECO:0007669"/>
    <property type="project" value="TreeGrafter"/>
</dbReference>
<keyword evidence="4" id="KW-0106">Calcium</keyword>
<dbReference type="InterPro" id="IPR000917">
    <property type="entry name" value="Sulfatase_N"/>
</dbReference>
<evidence type="ECO:0000256" key="2">
    <source>
        <dbReference type="ARBA" id="ARBA00022723"/>
    </source>
</evidence>
<dbReference type="PANTHER" id="PTHR42693">
    <property type="entry name" value="ARYLSULFATASE FAMILY MEMBER"/>
    <property type="match status" value="1"/>
</dbReference>
<keyword evidence="3" id="KW-0378">Hydrolase</keyword>
<evidence type="ECO:0000313" key="6">
    <source>
        <dbReference type="EMBL" id="KZN87368.1"/>
    </source>
</evidence>
<dbReference type="PANTHER" id="PTHR42693:SF33">
    <property type="entry name" value="ARYLSULFATASE"/>
    <property type="match status" value="1"/>
</dbReference>
<dbReference type="Proteomes" id="UP000076449">
    <property type="component" value="Chromosome II"/>
</dbReference>
<dbReference type="PROSITE" id="PS00149">
    <property type="entry name" value="SULFATASE_2"/>
    <property type="match status" value="1"/>
</dbReference>
<sequence>MTRPNFLVIVADDLGFSDTGAFGGEIKTPNIDNLANGRLRFTDFHAASACSPTRAMLLSGTDNHIAGIGTMSETWTGDQKGKPGYEGYLNDRVAPFPELLQAAGYHTLMSGKWHLGLTPERWPCRRGFDRSFSLLPGAANHYAWEPQLEESNNAPGLLGETNVFYVENDKHIQPQELGDDFYSSDAFATKLIRYLDERDAAEKEKPFFAYLAFSAPHWPLQAPDSDIQDYRGVYDEGPEALRQRRLKRLKELGLIPEHTVPHDVVAVGGHDLSRDWGELDAEKQAFSARTMECYSGMVQNMDRHIGRVVEYLREQGELENTFILFMSDNGAEGLLLEAIPIIKGDVHDHIAQYYDNSLQNMGRKNSYVWYGPHWASAATAPGRLYKSFTTEGGIRVPFILNYPPLTARSYPGGIDHSFATVMDIAPTILELAGVDHPGTTYHGRTVAPIRGKSWVPYLTGQTGSIHSDNAVMAWELFGRQAIRKGRYKAVYIPKPYGPERWQLYDLVQDPGERDDLTDHLPDTFADLIKEWDRYVYDVGLVQGSAQPSYVVEEKGYCYED</sequence>
<gene>
    <name evidence="6" type="ORF">EN45_059290</name>
</gene>
<feature type="domain" description="Sulfatase N-terminal" evidence="5">
    <location>
        <begin position="4"/>
        <end position="434"/>
    </location>
</feature>
<evidence type="ECO:0000256" key="3">
    <source>
        <dbReference type="ARBA" id="ARBA00022801"/>
    </source>
</evidence>
<dbReference type="GO" id="GO:0046872">
    <property type="term" value="F:metal ion binding"/>
    <property type="evidence" value="ECO:0007669"/>
    <property type="project" value="UniProtKB-KW"/>
</dbReference>
<dbReference type="Gene3D" id="3.30.1120.10">
    <property type="match status" value="1"/>
</dbReference>
<dbReference type="EMBL" id="CM002799">
    <property type="protein sequence ID" value="KZN87368.1"/>
    <property type="molecule type" value="Genomic_DNA"/>
</dbReference>
<dbReference type="CDD" id="cd16025">
    <property type="entry name" value="PAS_like"/>
    <property type="match status" value="1"/>
</dbReference>
<dbReference type="SUPFAM" id="SSF53649">
    <property type="entry name" value="Alkaline phosphatase-like"/>
    <property type="match status" value="1"/>
</dbReference>
<accession>A0A167SMW2</accession>
<dbReference type="InterPro" id="IPR024607">
    <property type="entry name" value="Sulfatase_CS"/>
</dbReference>
<protein>
    <submittedName>
        <fullName evidence="6">Arylsulfatase</fullName>
    </submittedName>
</protein>
<organism evidence="6">
    <name type="scientific">Penicillium chrysogenum</name>
    <name type="common">Penicillium notatum</name>
    <dbReference type="NCBI Taxonomy" id="5076"/>
    <lineage>
        <taxon>Eukaryota</taxon>
        <taxon>Fungi</taxon>
        <taxon>Dikarya</taxon>
        <taxon>Ascomycota</taxon>
        <taxon>Pezizomycotina</taxon>
        <taxon>Eurotiomycetes</taxon>
        <taxon>Eurotiomycetidae</taxon>
        <taxon>Eurotiales</taxon>
        <taxon>Aspergillaceae</taxon>
        <taxon>Penicillium</taxon>
        <taxon>Penicillium chrysogenum species complex</taxon>
    </lineage>
</organism>
<reference evidence="6" key="1">
    <citation type="journal article" date="2014" name="Genome Announc.">
        <title>Complete sequencing and chromosome-scale genome assembly of the industrial progenitor strain P2niaD18 from the penicillin producer Penicillium chrysogenum.</title>
        <authorList>
            <person name="Specht T."/>
            <person name="Dahlmann T.A."/>
            <person name="Zadra I."/>
            <person name="Kurnsteiner H."/>
            <person name="Kuck U."/>
        </authorList>
    </citation>
    <scope>NUCLEOTIDE SEQUENCE [LARGE SCALE GENOMIC DNA]</scope>
    <source>
        <strain evidence="6">P2niaD18</strain>
    </source>
</reference>
<evidence type="ECO:0000256" key="4">
    <source>
        <dbReference type="ARBA" id="ARBA00022837"/>
    </source>
</evidence>
<proteinExistence type="inferred from homology"/>
<dbReference type="InterPro" id="IPR050738">
    <property type="entry name" value="Sulfatase"/>
</dbReference>
<dbReference type="Pfam" id="PF00884">
    <property type="entry name" value="Sulfatase"/>
    <property type="match status" value="1"/>
</dbReference>
<evidence type="ECO:0000259" key="5">
    <source>
        <dbReference type="Pfam" id="PF00884"/>
    </source>
</evidence>
<evidence type="ECO:0000256" key="1">
    <source>
        <dbReference type="ARBA" id="ARBA00008779"/>
    </source>
</evidence>
<dbReference type="AlphaFoldDB" id="A0A167SMW2"/>
<keyword evidence="2" id="KW-0479">Metal-binding</keyword>
<name>A0A167SMW2_PENCH</name>
<dbReference type="InterPro" id="IPR017850">
    <property type="entry name" value="Alkaline_phosphatase_core_sf"/>
</dbReference>
<comment type="similarity">
    <text evidence="1">Belongs to the sulfatase family.</text>
</comment>